<dbReference type="PROSITE" id="PS50026">
    <property type="entry name" value="EGF_3"/>
    <property type="match status" value="2"/>
</dbReference>
<feature type="transmembrane region" description="Helical" evidence="14">
    <location>
        <begin position="980"/>
        <end position="1007"/>
    </location>
</feature>
<dbReference type="InterPro" id="IPR036445">
    <property type="entry name" value="GPCR_2_extracell_dom_sf"/>
</dbReference>
<evidence type="ECO:0000256" key="6">
    <source>
        <dbReference type="ARBA" id="ARBA00022989"/>
    </source>
</evidence>
<dbReference type="PROSITE" id="PS50227">
    <property type="entry name" value="G_PROTEIN_RECEP_F2_3"/>
    <property type="match status" value="1"/>
</dbReference>
<accession>A0ABD3W5F2</accession>
<dbReference type="CDD" id="cd00096">
    <property type="entry name" value="Ig"/>
    <property type="match status" value="1"/>
</dbReference>
<dbReference type="SMART" id="SM00008">
    <property type="entry name" value="HormR"/>
    <property type="match status" value="1"/>
</dbReference>
<dbReference type="PANTHER" id="PTHR12011:SF347">
    <property type="entry name" value="FI21270P1-RELATED"/>
    <property type="match status" value="1"/>
</dbReference>
<evidence type="ECO:0000256" key="11">
    <source>
        <dbReference type="ARBA" id="ARBA00023224"/>
    </source>
</evidence>
<feature type="transmembrane region" description="Helical" evidence="14">
    <location>
        <begin position="1048"/>
        <end position="1072"/>
    </location>
</feature>
<feature type="domain" description="EGF-like" evidence="17">
    <location>
        <begin position="164"/>
        <end position="202"/>
    </location>
</feature>
<dbReference type="SUPFAM" id="SSF81321">
    <property type="entry name" value="Family A G protein-coupled receptor-like"/>
    <property type="match status" value="1"/>
</dbReference>
<proteinExistence type="inferred from homology"/>
<comment type="similarity">
    <text evidence="2">Belongs to the G-protein coupled receptor 2 family. Adhesion G-protein coupled receptor (ADGR) subfamily.</text>
</comment>
<dbReference type="Pfam" id="PF00431">
    <property type="entry name" value="CUB"/>
    <property type="match status" value="1"/>
</dbReference>
<feature type="transmembrane region" description="Helical" evidence="14">
    <location>
        <begin position="1084"/>
        <end position="1111"/>
    </location>
</feature>
<dbReference type="PROSITE" id="PS01180">
    <property type="entry name" value="CUB"/>
    <property type="match status" value="1"/>
</dbReference>
<dbReference type="EMBL" id="JBJQND010000008">
    <property type="protein sequence ID" value="KAL3869104.1"/>
    <property type="molecule type" value="Genomic_DNA"/>
</dbReference>
<dbReference type="SMART" id="SM00181">
    <property type="entry name" value="EGF"/>
    <property type="match status" value="3"/>
</dbReference>
<feature type="domain" description="GAIN-B" evidence="18">
    <location>
        <begin position="803"/>
        <end position="971"/>
    </location>
</feature>
<dbReference type="Gene3D" id="2.60.120.290">
    <property type="entry name" value="Spermadhesin, CUB domain"/>
    <property type="match status" value="1"/>
</dbReference>
<dbReference type="PROSITE" id="PS50261">
    <property type="entry name" value="G_PROTEIN_RECEP_F2_4"/>
    <property type="match status" value="1"/>
</dbReference>
<feature type="domain" description="CUB" evidence="16">
    <location>
        <begin position="34"/>
        <end position="157"/>
    </location>
</feature>
<evidence type="ECO:0000256" key="2">
    <source>
        <dbReference type="ARBA" id="ARBA00007343"/>
    </source>
</evidence>
<dbReference type="Gene3D" id="4.10.1240.10">
    <property type="entry name" value="GPCR, family 2, extracellular hormone receptor domain"/>
    <property type="match status" value="1"/>
</dbReference>
<dbReference type="Gene3D" id="2.60.220.50">
    <property type="match status" value="1"/>
</dbReference>
<dbReference type="PROSITE" id="PS50835">
    <property type="entry name" value="IG_LIKE"/>
    <property type="match status" value="2"/>
</dbReference>
<dbReference type="InterPro" id="IPR007110">
    <property type="entry name" value="Ig-like_dom"/>
</dbReference>
<feature type="transmembrane region" description="Helical" evidence="14">
    <location>
        <begin position="1123"/>
        <end position="1148"/>
    </location>
</feature>
<dbReference type="InterPro" id="IPR035914">
    <property type="entry name" value="Sperma_CUB_dom_sf"/>
</dbReference>
<feature type="signal peptide" evidence="15">
    <location>
        <begin position="1"/>
        <end position="25"/>
    </location>
</feature>
<keyword evidence="12" id="KW-0245">EGF-like domain</keyword>
<name>A0ABD3W5F2_SINWO</name>
<evidence type="ECO:0000313" key="22">
    <source>
        <dbReference type="EMBL" id="KAL3869104.1"/>
    </source>
</evidence>
<feature type="region of interest" description="Disordered" evidence="13">
    <location>
        <begin position="1294"/>
        <end position="1331"/>
    </location>
</feature>
<keyword evidence="23" id="KW-1185">Reference proteome</keyword>
<dbReference type="InterPro" id="IPR000742">
    <property type="entry name" value="EGF"/>
</dbReference>
<evidence type="ECO:0000259" key="16">
    <source>
        <dbReference type="PROSITE" id="PS01180"/>
    </source>
</evidence>
<dbReference type="CDD" id="cd00041">
    <property type="entry name" value="CUB"/>
    <property type="match status" value="1"/>
</dbReference>
<keyword evidence="9 12" id="KW-1015">Disulfide bond</keyword>
<dbReference type="InterPro" id="IPR000859">
    <property type="entry name" value="CUB_dom"/>
</dbReference>
<dbReference type="SUPFAM" id="SSF48726">
    <property type="entry name" value="Immunoglobulin"/>
    <property type="match status" value="2"/>
</dbReference>
<dbReference type="InterPro" id="IPR013783">
    <property type="entry name" value="Ig-like_fold"/>
</dbReference>
<evidence type="ECO:0000259" key="18">
    <source>
        <dbReference type="PROSITE" id="PS50221"/>
    </source>
</evidence>
<feature type="compositionally biased region" description="Polar residues" evidence="13">
    <location>
        <begin position="1307"/>
        <end position="1321"/>
    </location>
</feature>
<feature type="domain" description="G-protein coupled receptors family 2 profile 1" evidence="19">
    <location>
        <begin position="578"/>
        <end position="674"/>
    </location>
</feature>
<evidence type="ECO:0000256" key="14">
    <source>
        <dbReference type="SAM" id="Phobius"/>
    </source>
</evidence>
<dbReference type="SMART" id="SM00409">
    <property type="entry name" value="IG"/>
    <property type="match status" value="2"/>
</dbReference>
<feature type="chain" id="PRO_5044878976" evidence="15">
    <location>
        <begin position="26"/>
        <end position="1494"/>
    </location>
</feature>
<dbReference type="InterPro" id="IPR057244">
    <property type="entry name" value="GAIN_B"/>
</dbReference>
<feature type="domain" description="G-protein coupled receptors family 2 profile 2" evidence="20">
    <location>
        <begin position="978"/>
        <end position="1220"/>
    </location>
</feature>
<evidence type="ECO:0000256" key="1">
    <source>
        <dbReference type="ARBA" id="ARBA00004651"/>
    </source>
</evidence>
<dbReference type="SUPFAM" id="SSF111418">
    <property type="entry name" value="Hormone receptor domain"/>
    <property type="match status" value="1"/>
</dbReference>
<feature type="transmembrane region" description="Helical" evidence="14">
    <location>
        <begin position="1198"/>
        <end position="1220"/>
    </location>
</feature>
<evidence type="ECO:0000259" key="17">
    <source>
        <dbReference type="PROSITE" id="PS50026"/>
    </source>
</evidence>
<dbReference type="Pfam" id="PF13927">
    <property type="entry name" value="Ig_3"/>
    <property type="match status" value="1"/>
</dbReference>
<keyword evidence="6 14" id="KW-1133">Transmembrane helix</keyword>
<dbReference type="GO" id="GO:0004930">
    <property type="term" value="F:G protein-coupled receptor activity"/>
    <property type="evidence" value="ECO:0007669"/>
    <property type="project" value="UniProtKB-KW"/>
</dbReference>
<dbReference type="PROSITE" id="PS50221">
    <property type="entry name" value="GAIN_B"/>
    <property type="match status" value="1"/>
</dbReference>
<dbReference type="PROSITE" id="PS00022">
    <property type="entry name" value="EGF_1"/>
    <property type="match status" value="2"/>
</dbReference>
<dbReference type="SMART" id="SM00042">
    <property type="entry name" value="CUB"/>
    <property type="match status" value="1"/>
</dbReference>
<keyword evidence="11" id="KW-0807">Transducer</keyword>
<dbReference type="InterPro" id="IPR001879">
    <property type="entry name" value="GPCR_2_extracellular_dom"/>
</dbReference>
<dbReference type="CDD" id="cd00054">
    <property type="entry name" value="EGF_CA"/>
    <property type="match status" value="1"/>
</dbReference>
<keyword evidence="5 15" id="KW-0732">Signal</keyword>
<feature type="domain" description="Ig-like" evidence="21">
    <location>
        <begin position="393"/>
        <end position="498"/>
    </location>
</feature>
<gene>
    <name evidence="22" type="ORF">ACJMK2_041829</name>
</gene>
<dbReference type="SUPFAM" id="SSF49854">
    <property type="entry name" value="Spermadhesin, CUB domain"/>
    <property type="match status" value="1"/>
</dbReference>
<keyword evidence="4 14" id="KW-0812">Transmembrane</keyword>
<feature type="disulfide bond" evidence="12">
    <location>
        <begin position="216"/>
        <end position="233"/>
    </location>
</feature>
<keyword evidence="8 14" id="KW-0472">Membrane</keyword>
<keyword evidence="10" id="KW-0675">Receptor</keyword>
<evidence type="ECO:0000256" key="12">
    <source>
        <dbReference type="PROSITE-ProRule" id="PRU00076"/>
    </source>
</evidence>
<dbReference type="InterPro" id="IPR000832">
    <property type="entry name" value="GPCR_2_secretin-like"/>
</dbReference>
<keyword evidence="3" id="KW-1003">Cell membrane</keyword>
<sequence length="1494" mass="168541">MYLPKAGSNLVFLIYFAVFFKTEVAEDRQVFTKCGGILEAEKGVIQSPNFPNEFPTPISCEWLIRAPPEKKIIIYFTQFYLKNSFYVTEYDFYQDKTTYIGPRDLGRISWKLDIPTLVAYKPYVHIEFSTENISNIHLRVIEYLLDVYGFNITYEMVDRSSDEPKNTCSVHSCSYLGNCLVNSNFSRYQCHCFEGFFGDECQYGPYCNPDVGINQCSNGGKCRYFFGSLINQCVCPPGFYGAYCEIPMSVEETDHECLSMQCSQSCKRDTQGRPLCLCFDGYKIDVDNKTCIPIARYRIEVQLRLAHVVNMSNVELERNLNQVEQDIIITVEENGIPTISKFGIIGIWNSSTEAVLEFYFYCLVSDLDNISTALNSLLSLGQVGPFLLSQKMPKYEKSQELQLIEVSNYDGKPAVQGKLLTLVCSAKGSKNIEFNWYKDNHPVVTNLTQRSIWETRVPDNVQDTQLSVLNIDNVSPYDKGRFTCEVLDFGEYQEGSINVEIITLPLVELDPMSASIPQGQPISIKCLSPDDSWGKFTYEWFKNGTLVEPLSKTEYAEDLYPTGVRFVIPNPVGHTVYTCRVTNEAGSVNVSSHIYAVGDNETSLFCPKEYYGQVTWTKTAGGHFDLQRCPTETGDFSLYGPVDVGYAKRNCKCDSLTGTCSWSHPNFSKCQSLILVKIYDKLELLRLGYQHSTVKAVFDDLHEFILHPKHHLYSGDIDVAAGILQTLLQHVKSFPSLATQTDIISAKKIVELMSAMIDKATAATNEEKQHLLVGPNMINIADTLLHGAGKYFLYSPGDFIEFSSVDLTVKQLPIKWMDELSKISNIGPVKRQEEYLNRNTEELMTAIQLHSQGLSELLLRRMETTGQNRFSPNVSVVSDMYSISTFNISLNTTDLINVSLQLPHIPKIPKNSLNETRCLSWDFIRGSMLSGGWSDSHCRVVLQDEMYTVCTCTIPGHFIVVSVPVNNTVSEDITAIEIDMVLLIGYSIALGIILLALTLNLTVHWLIIRDFHDFHLNIIICLLISVMMSLICIVKVMNQTVLSVGRIVLHYTNLVVFSFLLVEATYTYGLICNKKSCQNKCWKFIACGWGLPFPVTLVVIVVSALTGFSNISGKTLWLVSKEWFFFSFTIPMMILVLGYIIMVGLCIASLRKWKGEWRSADRQNYKVNLVQSTIILVLQGISPSVTVDINSSEKHGQIIAVVLCNITLALTVLFIWCLAVKQIRNTLSALFSRLVVQDVQRVQWNSSFRTFIKPCERSRSSAKSDEEYNVSKYYDEVNRTKYTLERRRQLSSLLGSSSTGDTKSTTVNDSSKGSDCSNFRDTNSEKAGTDSGIFDYQESERSSNTCAVVCVSPERQDIEKTEISVEKVENYLESQVMNKPRKNVFPRKYPTQVKLKHPDKAKSVLLIASEPNDTFSVHQNELRPQFCVCQKCALQTSCNYNPPVLSRRSLVGTKGLIQKSNNRNVTLYASNELGDSCNEYAILIHSSSQPLNCL</sequence>
<dbReference type="PROSITE" id="PS01186">
    <property type="entry name" value="EGF_2"/>
    <property type="match status" value="2"/>
</dbReference>
<organism evidence="22 23">
    <name type="scientific">Sinanodonta woodiana</name>
    <name type="common">Chinese pond mussel</name>
    <name type="synonym">Anodonta woodiana</name>
    <dbReference type="NCBI Taxonomy" id="1069815"/>
    <lineage>
        <taxon>Eukaryota</taxon>
        <taxon>Metazoa</taxon>
        <taxon>Spiralia</taxon>
        <taxon>Lophotrochozoa</taxon>
        <taxon>Mollusca</taxon>
        <taxon>Bivalvia</taxon>
        <taxon>Autobranchia</taxon>
        <taxon>Heteroconchia</taxon>
        <taxon>Palaeoheterodonta</taxon>
        <taxon>Unionida</taxon>
        <taxon>Unionoidea</taxon>
        <taxon>Unionidae</taxon>
        <taxon>Unioninae</taxon>
        <taxon>Sinanodonta</taxon>
    </lineage>
</organism>
<dbReference type="PANTHER" id="PTHR12011">
    <property type="entry name" value="ADHESION G-PROTEIN COUPLED RECEPTOR"/>
    <property type="match status" value="1"/>
</dbReference>
<feature type="transmembrane region" description="Helical" evidence="14">
    <location>
        <begin position="1014"/>
        <end position="1036"/>
    </location>
</feature>
<dbReference type="SUPFAM" id="SSF57184">
    <property type="entry name" value="Growth factor receptor domain"/>
    <property type="match status" value="1"/>
</dbReference>
<dbReference type="GO" id="GO:0005886">
    <property type="term" value="C:plasma membrane"/>
    <property type="evidence" value="ECO:0007669"/>
    <property type="project" value="UniProtKB-SubCell"/>
</dbReference>
<dbReference type="Gene3D" id="2.60.40.10">
    <property type="entry name" value="Immunoglobulins"/>
    <property type="match status" value="2"/>
</dbReference>
<feature type="compositionally biased region" description="Low complexity" evidence="13">
    <location>
        <begin position="1294"/>
        <end position="1306"/>
    </location>
</feature>
<dbReference type="InterPro" id="IPR017981">
    <property type="entry name" value="GPCR_2-like_7TM"/>
</dbReference>
<dbReference type="InterPro" id="IPR003599">
    <property type="entry name" value="Ig_sub"/>
</dbReference>
<comment type="caution">
    <text evidence="12">Lacks conserved residue(s) required for the propagation of feature annotation.</text>
</comment>
<dbReference type="InterPro" id="IPR009030">
    <property type="entry name" value="Growth_fac_rcpt_cys_sf"/>
</dbReference>
<dbReference type="Gene3D" id="1.20.1070.10">
    <property type="entry name" value="Rhodopsin 7-helix transmembrane proteins"/>
    <property type="match status" value="1"/>
</dbReference>
<feature type="domain" description="EGF-like" evidence="17">
    <location>
        <begin position="203"/>
        <end position="245"/>
    </location>
</feature>
<dbReference type="Proteomes" id="UP001634394">
    <property type="component" value="Unassembled WGS sequence"/>
</dbReference>
<evidence type="ECO:0000256" key="3">
    <source>
        <dbReference type="ARBA" id="ARBA00022475"/>
    </source>
</evidence>
<evidence type="ECO:0000256" key="10">
    <source>
        <dbReference type="ARBA" id="ARBA00023170"/>
    </source>
</evidence>
<evidence type="ECO:0000313" key="23">
    <source>
        <dbReference type="Proteomes" id="UP001634394"/>
    </source>
</evidence>
<evidence type="ECO:0000259" key="20">
    <source>
        <dbReference type="PROSITE" id="PS50261"/>
    </source>
</evidence>
<evidence type="ECO:0000256" key="8">
    <source>
        <dbReference type="ARBA" id="ARBA00023136"/>
    </source>
</evidence>
<comment type="caution">
    <text evidence="22">The sequence shown here is derived from an EMBL/GenBank/DDBJ whole genome shotgun (WGS) entry which is preliminary data.</text>
</comment>
<dbReference type="PRINTS" id="PR00249">
    <property type="entry name" value="GPCRSECRETIN"/>
</dbReference>
<evidence type="ECO:0000259" key="19">
    <source>
        <dbReference type="PROSITE" id="PS50227"/>
    </source>
</evidence>
<reference evidence="22 23" key="1">
    <citation type="submission" date="2024-11" db="EMBL/GenBank/DDBJ databases">
        <title>Chromosome-level genome assembly of the freshwater bivalve Anodonta woodiana.</title>
        <authorList>
            <person name="Chen X."/>
        </authorList>
    </citation>
    <scope>NUCLEOTIDE SEQUENCE [LARGE SCALE GENOMIC DNA]</scope>
    <source>
        <strain evidence="22">MN2024</strain>
        <tissue evidence="22">Gills</tissue>
    </source>
</reference>
<feature type="disulfide bond" evidence="12">
    <location>
        <begin position="173"/>
        <end position="190"/>
    </location>
</feature>
<protein>
    <submittedName>
        <fullName evidence="22">Uncharacterized protein</fullName>
    </submittedName>
</protein>
<feature type="domain" description="Ig-like" evidence="21">
    <location>
        <begin position="505"/>
        <end position="591"/>
    </location>
</feature>
<keyword evidence="7" id="KW-0297">G-protein coupled receptor</keyword>
<evidence type="ECO:0000256" key="7">
    <source>
        <dbReference type="ARBA" id="ARBA00023040"/>
    </source>
</evidence>
<comment type="subcellular location">
    <subcellularLocation>
        <location evidence="1">Cell membrane</location>
        <topology evidence="1">Multi-pass membrane protein</topology>
    </subcellularLocation>
</comment>
<dbReference type="InterPro" id="IPR036179">
    <property type="entry name" value="Ig-like_dom_sf"/>
</dbReference>
<dbReference type="Gene3D" id="2.10.25.10">
    <property type="entry name" value="Laminin"/>
    <property type="match status" value="2"/>
</dbReference>
<evidence type="ECO:0000259" key="21">
    <source>
        <dbReference type="PROSITE" id="PS50835"/>
    </source>
</evidence>
<evidence type="ECO:0000256" key="4">
    <source>
        <dbReference type="ARBA" id="ARBA00022692"/>
    </source>
</evidence>
<evidence type="ECO:0000256" key="13">
    <source>
        <dbReference type="SAM" id="MobiDB-lite"/>
    </source>
</evidence>
<evidence type="ECO:0000256" key="5">
    <source>
        <dbReference type="ARBA" id="ARBA00022729"/>
    </source>
</evidence>
<feature type="disulfide bond" evidence="12">
    <location>
        <begin position="235"/>
        <end position="244"/>
    </location>
</feature>
<evidence type="ECO:0000256" key="15">
    <source>
        <dbReference type="SAM" id="SignalP"/>
    </source>
</evidence>
<feature type="disulfide bond" evidence="12">
    <location>
        <begin position="192"/>
        <end position="201"/>
    </location>
</feature>
<dbReference type="InterPro" id="IPR046338">
    <property type="entry name" value="GAIN_dom_sf"/>
</dbReference>
<evidence type="ECO:0000256" key="9">
    <source>
        <dbReference type="ARBA" id="ARBA00023157"/>
    </source>
</evidence>